<feature type="region of interest" description="Disordered" evidence="2">
    <location>
        <begin position="116"/>
        <end position="147"/>
    </location>
</feature>
<evidence type="ECO:0000256" key="2">
    <source>
        <dbReference type="SAM" id="MobiDB-lite"/>
    </source>
</evidence>
<evidence type="ECO:0000313" key="3">
    <source>
        <dbReference type="EMBL" id="OCK85370.1"/>
    </source>
</evidence>
<gene>
    <name evidence="3" type="ORF">K432DRAFT_46499</name>
</gene>
<dbReference type="CDD" id="cd11618">
    <property type="entry name" value="ChtBD1_1"/>
    <property type="match status" value="1"/>
</dbReference>
<dbReference type="SUPFAM" id="SSF57016">
    <property type="entry name" value="Plant lectins/antimicrobial peptides"/>
    <property type="match status" value="1"/>
</dbReference>
<dbReference type="InterPro" id="IPR036861">
    <property type="entry name" value="Endochitinase-like_sf"/>
</dbReference>
<dbReference type="Proteomes" id="UP000250266">
    <property type="component" value="Unassembled WGS sequence"/>
</dbReference>
<evidence type="ECO:0000256" key="1">
    <source>
        <dbReference type="ARBA" id="ARBA00022669"/>
    </source>
</evidence>
<feature type="compositionally biased region" description="Polar residues" evidence="2">
    <location>
        <begin position="119"/>
        <end position="129"/>
    </location>
</feature>
<evidence type="ECO:0000313" key="4">
    <source>
        <dbReference type="Proteomes" id="UP000250266"/>
    </source>
</evidence>
<sequence length="235" mass="25574">MHSFHPLSALAVNALAFPEPKSGSTVSTDGSCGGSITCAGSTFGSYYSQYGYIGSSSAHCGSGCQFAFRIRGVVSSSTGESSTPAPSSKATIFQQRRHHPPRLPHFENLQPLRPHPQEAQPQAVTNPSFESGLAGWTGTGGASTSKRLRRRPMGLLHLRWKTLHVPHPVISLTHSTASLEFTLHRTHTNSTLTQSLSGLMFIKESTSRLRGVNTSFEGYRAIQRIRMIRKETKLI</sequence>
<dbReference type="EMBL" id="KV744820">
    <property type="protein sequence ID" value="OCK85370.1"/>
    <property type="molecule type" value="Genomic_DNA"/>
</dbReference>
<name>A0A8E2JJV9_9PEZI</name>
<keyword evidence="1" id="KW-0147">Chitin-binding</keyword>
<organism evidence="3 4">
    <name type="scientific">Lepidopterella palustris CBS 459.81</name>
    <dbReference type="NCBI Taxonomy" id="1314670"/>
    <lineage>
        <taxon>Eukaryota</taxon>
        <taxon>Fungi</taxon>
        <taxon>Dikarya</taxon>
        <taxon>Ascomycota</taxon>
        <taxon>Pezizomycotina</taxon>
        <taxon>Dothideomycetes</taxon>
        <taxon>Pleosporomycetidae</taxon>
        <taxon>Mytilinidiales</taxon>
        <taxon>Argynnaceae</taxon>
        <taxon>Lepidopterella</taxon>
    </lineage>
</organism>
<dbReference type="AlphaFoldDB" id="A0A8E2JJV9"/>
<feature type="compositionally biased region" description="Low complexity" evidence="2">
    <location>
        <begin position="76"/>
        <end position="88"/>
    </location>
</feature>
<keyword evidence="4" id="KW-1185">Reference proteome</keyword>
<accession>A0A8E2JJV9</accession>
<protein>
    <submittedName>
        <fullName evidence="3">Uncharacterized protein</fullName>
    </submittedName>
</protein>
<proteinExistence type="predicted"/>
<reference evidence="3 4" key="1">
    <citation type="journal article" date="2016" name="Nat. Commun.">
        <title>Ectomycorrhizal ecology is imprinted in the genome of the dominant symbiotic fungus Cenococcum geophilum.</title>
        <authorList>
            <consortium name="DOE Joint Genome Institute"/>
            <person name="Peter M."/>
            <person name="Kohler A."/>
            <person name="Ohm R.A."/>
            <person name="Kuo A."/>
            <person name="Krutzmann J."/>
            <person name="Morin E."/>
            <person name="Arend M."/>
            <person name="Barry K.W."/>
            <person name="Binder M."/>
            <person name="Choi C."/>
            <person name="Clum A."/>
            <person name="Copeland A."/>
            <person name="Grisel N."/>
            <person name="Haridas S."/>
            <person name="Kipfer T."/>
            <person name="LaButti K."/>
            <person name="Lindquist E."/>
            <person name="Lipzen A."/>
            <person name="Maire R."/>
            <person name="Meier B."/>
            <person name="Mihaltcheva S."/>
            <person name="Molinier V."/>
            <person name="Murat C."/>
            <person name="Poggeler S."/>
            <person name="Quandt C.A."/>
            <person name="Sperisen C."/>
            <person name="Tritt A."/>
            <person name="Tisserant E."/>
            <person name="Crous P.W."/>
            <person name="Henrissat B."/>
            <person name="Nehls U."/>
            <person name="Egli S."/>
            <person name="Spatafora J.W."/>
            <person name="Grigoriev I.V."/>
            <person name="Martin F.M."/>
        </authorList>
    </citation>
    <scope>NUCLEOTIDE SEQUENCE [LARGE SCALE GENOMIC DNA]</scope>
    <source>
        <strain evidence="3 4">CBS 459.81</strain>
    </source>
</reference>
<feature type="region of interest" description="Disordered" evidence="2">
    <location>
        <begin position="76"/>
        <end position="97"/>
    </location>
</feature>
<dbReference type="GO" id="GO:0008061">
    <property type="term" value="F:chitin binding"/>
    <property type="evidence" value="ECO:0007669"/>
    <property type="project" value="UniProtKB-KW"/>
</dbReference>